<name>A0A401ZEB2_9CHLR</name>
<proteinExistence type="predicted"/>
<keyword evidence="1" id="KW-1133">Transmembrane helix</keyword>
<feature type="transmembrane region" description="Helical" evidence="1">
    <location>
        <begin position="20"/>
        <end position="40"/>
    </location>
</feature>
<comment type="caution">
    <text evidence="2">The sequence shown here is derived from an EMBL/GenBank/DDBJ whole genome shotgun (WGS) entry which is preliminary data.</text>
</comment>
<keyword evidence="1" id="KW-0812">Transmembrane</keyword>
<protein>
    <submittedName>
        <fullName evidence="2">Uncharacterized protein</fullName>
    </submittedName>
</protein>
<accession>A0A401ZEB2</accession>
<evidence type="ECO:0000313" key="2">
    <source>
        <dbReference type="EMBL" id="GCE05205.1"/>
    </source>
</evidence>
<dbReference type="Proteomes" id="UP000287224">
    <property type="component" value="Unassembled WGS sequence"/>
</dbReference>
<reference evidence="3" key="1">
    <citation type="submission" date="2018-12" db="EMBL/GenBank/DDBJ databases">
        <title>Tengunoibacter tsumagoiensis gen. nov., sp. nov., Dictyobacter kobayashii sp. nov., D. alpinus sp. nov., and D. joshuensis sp. nov. and description of Dictyobacteraceae fam. nov. within the order Ktedonobacterales isolated from Tengu-no-mugimeshi.</title>
        <authorList>
            <person name="Wang C.M."/>
            <person name="Zheng Y."/>
            <person name="Sakai Y."/>
            <person name="Toyoda A."/>
            <person name="Minakuchi Y."/>
            <person name="Abe K."/>
            <person name="Yokota A."/>
            <person name="Yabe S."/>
        </authorList>
    </citation>
    <scope>NUCLEOTIDE SEQUENCE [LARGE SCALE GENOMIC DNA]</scope>
    <source>
        <strain evidence="3">S-27</strain>
    </source>
</reference>
<dbReference type="EMBL" id="BIFQ01000001">
    <property type="protein sequence ID" value="GCE05205.1"/>
    <property type="molecule type" value="Genomic_DNA"/>
</dbReference>
<organism evidence="2 3">
    <name type="scientific">Dictyobacter aurantiacus</name>
    <dbReference type="NCBI Taxonomy" id="1936993"/>
    <lineage>
        <taxon>Bacteria</taxon>
        <taxon>Bacillati</taxon>
        <taxon>Chloroflexota</taxon>
        <taxon>Ktedonobacteria</taxon>
        <taxon>Ktedonobacterales</taxon>
        <taxon>Dictyobacteraceae</taxon>
        <taxon>Dictyobacter</taxon>
    </lineage>
</organism>
<sequence length="170" mass="18860">MASYPVAEEHVFIGPGLSLFKRVVTILGLVGVTVLVLWIAVYQHANRNDASVIGSTIAAVLFLAGFIYYLRLVAPVPFTITVGPQSVVKRSRRGEVIDLAWEDITRVKEEFFPNGKRISVIVYRKVTEPGQKAKAWAVYRDDVTDLDGLAQTLKGMLPATCDWQSETVHE</sequence>
<gene>
    <name evidence="2" type="ORF">KDAU_25340</name>
</gene>
<keyword evidence="1" id="KW-0472">Membrane</keyword>
<keyword evidence="3" id="KW-1185">Reference proteome</keyword>
<evidence type="ECO:0000313" key="3">
    <source>
        <dbReference type="Proteomes" id="UP000287224"/>
    </source>
</evidence>
<feature type="transmembrane region" description="Helical" evidence="1">
    <location>
        <begin position="52"/>
        <end position="70"/>
    </location>
</feature>
<evidence type="ECO:0000256" key="1">
    <source>
        <dbReference type="SAM" id="Phobius"/>
    </source>
</evidence>
<dbReference type="RefSeq" id="WP_126596277.1">
    <property type="nucleotide sequence ID" value="NZ_BIFQ01000001.1"/>
</dbReference>
<dbReference type="OrthoDB" id="157632at2"/>
<dbReference type="AlphaFoldDB" id="A0A401ZEB2"/>